<dbReference type="InterPro" id="IPR056279">
    <property type="entry name" value="Aip3p_Bud6_N"/>
</dbReference>
<dbReference type="Gene3D" id="1.20.58.1540">
    <property type="entry name" value="Actin interacting protein 3, C-terminal domain"/>
    <property type="match status" value="1"/>
</dbReference>
<dbReference type="PANTHER" id="PTHR22741">
    <property type="entry name" value="P140CAP/SNIP-RELATED"/>
    <property type="match status" value="1"/>
</dbReference>
<dbReference type="GO" id="GO:0051286">
    <property type="term" value="C:cell tip"/>
    <property type="evidence" value="ECO:0007669"/>
    <property type="project" value="TreeGrafter"/>
</dbReference>
<dbReference type="PANTHER" id="PTHR22741:SF10">
    <property type="entry name" value="COILED-COIL DOMAIN-CONTAINING PROTEIN CG32809"/>
    <property type="match status" value="1"/>
</dbReference>
<dbReference type="AlphaFoldDB" id="A0A448YJ01"/>
<dbReference type="InterPro" id="IPR051825">
    <property type="entry name" value="SRCIN1"/>
</dbReference>
<sequence>MSTIHSEKSRTASPSPSTSSQATPSGTPTVVSAKRSSGQRRSKGHVPTIPTATAQLLTSTKALLQSLTAWANKSSTVSEVSERFVRVGDDFKSLRKSYVAAGLEVSDIEDVPRLLRGVLEESLVLEPSQKSLDAFLPRVGKIITDLMKILKVKQAEMQRLSEARKSSATLDTFPGDSTPVSDRSASPVARTSIGAGLTATVPLVANDSLNLLSPPSPKDPIARLQNNHALMRRASKRFSAYQTSKILSMNHSTASSPVPTTATTTIVSSPPAIKIGVDESNDSTPETPSGKPKAFLELPSSPLLQEEVSKNIKESELDKRLSSAVTDNGYPSILLTPTLKRSKDRIYLKIGNKVKKVDLSLPTTVANIKVLFTQKFGYSPSGMTYPAIYIQESPTDMAYEMEDINDIQSGCICSLQQPDLATVICEHLDNKFDLLRDDVSKIQDFVIKQSKKDEIGSAADERAGSGRRKSIDRDTLMTFKKEINELKFELGKARQQQSKSKNQLTTNLNDLLTLVQKLQTISMSPDGVISNPYMDHCKSKVSSECESLVSRIDNLQDLIEVLKVDISKRRSRPSQKQLTHIQKELGSTKSNLASLTNYIVSERKNWNNRWQSELTAILEEQEFFKEQETIVQLLDEDLISADETFDLIVKCCDELSKNANARKGPKLPFVDPSVSLQDVKSMVLQEVQNLNPDHDQRVEAIMKAEKVREMERKMLNKTAFEQELGDFVGSSKLKNSGGVDEVERMRRLKDEENLRSQFKV</sequence>
<name>A0A448YJ01_BRENA</name>
<dbReference type="GO" id="GO:0005737">
    <property type="term" value="C:cytoplasm"/>
    <property type="evidence" value="ECO:0007669"/>
    <property type="project" value="TreeGrafter"/>
</dbReference>
<reference evidence="4 5" key="1">
    <citation type="submission" date="2018-12" db="EMBL/GenBank/DDBJ databases">
        <authorList>
            <person name="Tiukova I."/>
            <person name="Dainat J."/>
        </authorList>
    </citation>
    <scope>NUCLEOTIDE SEQUENCE [LARGE SCALE GENOMIC DNA]</scope>
</reference>
<feature type="region of interest" description="Disordered" evidence="2">
    <location>
        <begin position="1"/>
        <end position="50"/>
    </location>
</feature>
<feature type="domain" description="Actin interacting protein 3 C-terminal" evidence="3">
    <location>
        <begin position="347"/>
        <end position="751"/>
    </location>
</feature>
<dbReference type="EMBL" id="CAACVR010000007">
    <property type="protein sequence ID" value="VEU20813.1"/>
    <property type="molecule type" value="Genomic_DNA"/>
</dbReference>
<feature type="compositionally biased region" description="Low complexity" evidence="2">
    <location>
        <begin position="11"/>
        <end position="29"/>
    </location>
</feature>
<accession>A0A448YJ01</accession>
<dbReference type="GO" id="GO:0005519">
    <property type="term" value="F:cytoskeletal regulatory protein binding"/>
    <property type="evidence" value="ECO:0007669"/>
    <property type="project" value="InterPro"/>
</dbReference>
<dbReference type="STRING" id="13370.A0A448YJ01"/>
<evidence type="ECO:0000256" key="2">
    <source>
        <dbReference type="SAM" id="MobiDB-lite"/>
    </source>
</evidence>
<evidence type="ECO:0000313" key="5">
    <source>
        <dbReference type="Proteomes" id="UP000290900"/>
    </source>
</evidence>
<keyword evidence="5" id="KW-1185">Reference proteome</keyword>
<dbReference type="InParanoid" id="A0A448YJ01"/>
<dbReference type="GO" id="GO:0030010">
    <property type="term" value="P:establishment of cell polarity"/>
    <property type="evidence" value="ECO:0007669"/>
    <property type="project" value="TreeGrafter"/>
</dbReference>
<gene>
    <name evidence="4" type="ORF">BRENAR_LOCUS1548</name>
</gene>
<proteinExistence type="predicted"/>
<dbReference type="OrthoDB" id="783096at2759"/>
<protein>
    <submittedName>
        <fullName evidence="4">DEKNAAC101703</fullName>
    </submittedName>
</protein>
<evidence type="ECO:0000259" key="3">
    <source>
        <dbReference type="SMART" id="SM00806"/>
    </source>
</evidence>
<dbReference type="Proteomes" id="UP000290900">
    <property type="component" value="Unassembled WGS sequence"/>
</dbReference>
<dbReference type="InterPro" id="IPR022782">
    <property type="entry name" value="AIP3-like_C"/>
</dbReference>
<feature type="compositionally biased region" description="Basic and acidic residues" evidence="2">
    <location>
        <begin position="1"/>
        <end position="10"/>
    </location>
</feature>
<dbReference type="FunCoup" id="A0A448YJ01">
    <property type="interactions" value="86"/>
</dbReference>
<dbReference type="InterPro" id="IPR005613">
    <property type="entry name" value="AIP3_C"/>
</dbReference>
<dbReference type="Pfam" id="PF03915">
    <property type="entry name" value="AIP3"/>
    <property type="match status" value="1"/>
</dbReference>
<keyword evidence="1" id="KW-0175">Coiled coil</keyword>
<evidence type="ECO:0000256" key="1">
    <source>
        <dbReference type="ARBA" id="ARBA00023054"/>
    </source>
</evidence>
<organism evidence="4 5">
    <name type="scientific">Brettanomyces naardenensis</name>
    <name type="common">Yeast</name>
    <dbReference type="NCBI Taxonomy" id="13370"/>
    <lineage>
        <taxon>Eukaryota</taxon>
        <taxon>Fungi</taxon>
        <taxon>Dikarya</taxon>
        <taxon>Ascomycota</taxon>
        <taxon>Saccharomycotina</taxon>
        <taxon>Pichiomycetes</taxon>
        <taxon>Pichiales</taxon>
        <taxon>Pichiaceae</taxon>
        <taxon>Brettanomyces</taxon>
    </lineage>
</organism>
<evidence type="ECO:0000313" key="4">
    <source>
        <dbReference type="EMBL" id="VEU20813.1"/>
    </source>
</evidence>
<dbReference type="Pfam" id="PF23153">
    <property type="entry name" value="Aip3p_Bud6_N"/>
    <property type="match status" value="1"/>
</dbReference>
<feature type="region of interest" description="Disordered" evidence="2">
    <location>
        <begin position="163"/>
        <end position="187"/>
    </location>
</feature>
<dbReference type="SMART" id="SM00806">
    <property type="entry name" value="AIP3"/>
    <property type="match status" value="1"/>
</dbReference>